<dbReference type="RefSeq" id="XP_019010142.1">
    <property type="nucleotide sequence ID" value="XM_019156340.1"/>
</dbReference>
<protein>
    <submittedName>
        <fullName evidence="1">Uncharacterized protein</fullName>
    </submittedName>
</protein>
<dbReference type="EMBL" id="CP144526">
    <property type="protein sequence ID" value="WWC71831.1"/>
    <property type="molecule type" value="Genomic_DNA"/>
</dbReference>
<keyword evidence="3" id="KW-1185">Reference proteome</keyword>
<proteinExistence type="predicted"/>
<reference evidence="1" key="1">
    <citation type="submission" date="2013-07" db="EMBL/GenBank/DDBJ databases">
        <title>The Genome Sequence of Cryptococcus pinus CBS10737.</title>
        <authorList>
            <consortium name="The Broad Institute Genome Sequencing Platform"/>
            <person name="Cuomo C."/>
            <person name="Litvintseva A."/>
            <person name="Chen Y."/>
            <person name="Heitman J."/>
            <person name="Sun S."/>
            <person name="Springer D."/>
            <person name="Dromer F."/>
            <person name="Young S.K."/>
            <person name="Zeng Q."/>
            <person name="Gargeya S."/>
            <person name="Fitzgerald M."/>
            <person name="Abouelleil A."/>
            <person name="Alvarado L."/>
            <person name="Berlin A.M."/>
            <person name="Chapman S.B."/>
            <person name="Dewar J."/>
            <person name="Goldberg J."/>
            <person name="Griggs A."/>
            <person name="Gujja S."/>
            <person name="Hansen M."/>
            <person name="Howarth C."/>
            <person name="Imamovic A."/>
            <person name="Larimer J."/>
            <person name="McCowan C."/>
            <person name="Murphy C."/>
            <person name="Pearson M."/>
            <person name="Priest M."/>
            <person name="Roberts A."/>
            <person name="Saif S."/>
            <person name="Shea T."/>
            <person name="Sykes S."/>
            <person name="Wortman J."/>
            <person name="Nusbaum C."/>
            <person name="Birren B."/>
        </authorList>
    </citation>
    <scope>NUCLEOTIDE SEQUENCE [LARGE SCALE GENOMIC DNA]</scope>
    <source>
        <strain evidence="1">CBS 10737</strain>
    </source>
</reference>
<dbReference type="AlphaFoldDB" id="A0A1B9I059"/>
<dbReference type="Proteomes" id="UP000094020">
    <property type="component" value="Chromosome 8"/>
</dbReference>
<name>A0A1B9I059_9TREE</name>
<organism evidence="1">
    <name type="scientific">Kwoniella pini CBS 10737</name>
    <dbReference type="NCBI Taxonomy" id="1296096"/>
    <lineage>
        <taxon>Eukaryota</taxon>
        <taxon>Fungi</taxon>
        <taxon>Dikarya</taxon>
        <taxon>Basidiomycota</taxon>
        <taxon>Agaricomycotina</taxon>
        <taxon>Tremellomycetes</taxon>
        <taxon>Tremellales</taxon>
        <taxon>Cryptococcaceae</taxon>
        <taxon>Kwoniella</taxon>
    </lineage>
</organism>
<dbReference type="GeneID" id="30172979"/>
<reference evidence="2" key="4">
    <citation type="submission" date="2024-02" db="EMBL/GenBank/DDBJ databases">
        <title>Comparative genomics of Cryptococcus and Kwoniella reveals pathogenesis evolution and contrasting modes of karyotype evolution via chromosome fusion or intercentromeric recombination.</title>
        <authorList>
            <person name="Coelho M.A."/>
            <person name="David-Palma M."/>
            <person name="Shea T."/>
            <person name="Bowers K."/>
            <person name="McGinley-Smith S."/>
            <person name="Mohammad A.W."/>
            <person name="Gnirke A."/>
            <person name="Yurkov A.M."/>
            <person name="Nowrousian M."/>
            <person name="Sun S."/>
            <person name="Cuomo C.A."/>
            <person name="Heitman J."/>
        </authorList>
    </citation>
    <scope>NUCLEOTIDE SEQUENCE</scope>
    <source>
        <strain evidence="2">CBS 10737</strain>
    </source>
</reference>
<evidence type="ECO:0000313" key="2">
    <source>
        <dbReference type="EMBL" id="WWC71831.1"/>
    </source>
</evidence>
<evidence type="ECO:0000313" key="3">
    <source>
        <dbReference type="Proteomes" id="UP000094020"/>
    </source>
</evidence>
<gene>
    <name evidence="1" type="ORF">I206_04610</name>
    <name evidence="2" type="ORF">I206_105790</name>
</gene>
<dbReference type="EMBL" id="KI894012">
    <property type="protein sequence ID" value="OCF48923.1"/>
    <property type="molecule type" value="Genomic_DNA"/>
</dbReference>
<reference evidence="2" key="2">
    <citation type="submission" date="2013-07" db="EMBL/GenBank/DDBJ databases">
        <authorList>
            <consortium name="The Broad Institute Genome Sequencing Platform"/>
            <person name="Cuomo C."/>
            <person name="Litvintseva A."/>
            <person name="Chen Y."/>
            <person name="Heitman J."/>
            <person name="Sun S."/>
            <person name="Springer D."/>
            <person name="Dromer F."/>
            <person name="Young S.K."/>
            <person name="Zeng Q."/>
            <person name="Gargeya S."/>
            <person name="Fitzgerald M."/>
            <person name="Abouelleil A."/>
            <person name="Alvarado L."/>
            <person name="Berlin A.M."/>
            <person name="Chapman S.B."/>
            <person name="Dewar J."/>
            <person name="Goldberg J."/>
            <person name="Griggs A."/>
            <person name="Gujja S."/>
            <person name="Hansen M."/>
            <person name="Howarth C."/>
            <person name="Imamovic A."/>
            <person name="Larimer J."/>
            <person name="McCowan C."/>
            <person name="Murphy C."/>
            <person name="Pearson M."/>
            <person name="Priest M."/>
            <person name="Roberts A."/>
            <person name="Saif S."/>
            <person name="Shea T."/>
            <person name="Sykes S."/>
            <person name="Wortman J."/>
            <person name="Nusbaum C."/>
            <person name="Birren B."/>
        </authorList>
    </citation>
    <scope>NUCLEOTIDE SEQUENCE</scope>
    <source>
        <strain evidence="2">CBS 10737</strain>
    </source>
</reference>
<dbReference type="KEGG" id="kpin:30172979"/>
<sequence>MTSTSYYLPELGSPSFTPLLLRYVLSHPSLKGWSINPSLLSVLLLALIVRKGGILIDIASREIDDITKVLQGIVHSIFGLRSHRLALHQDVGPDEINNLLSTWRSFSHGHISTDNNDEKFNQEINEDLDVLIITGLENASSPVKIKLCDILTKKRFKAPMWKQEMNGTDNQQEETNEFCEDKMEIQFDPLVIWVREEGSEVPSWVIDQFMLSIHVDFDDIEIPPPDLEHTKIIPLSYLSPLTRLLPFVHIHAPLQIHISNLFSAVSSHPSLRTTFTGKAFRVLPEYIKAHRILSGDIQIPKSFFNSPEEAIEDKKGLGGGIGGVDTWNQLAGEQPTLIEFINDEDEDELGIEDPYCTPLNVIGIWKVFVTHRCRLREEREEVMYLIKGSASSAYAEDELTQNKNNNVNRKMKGLDRILDEIIRTV</sequence>
<evidence type="ECO:0000313" key="1">
    <source>
        <dbReference type="EMBL" id="OCF48923.1"/>
    </source>
</evidence>
<dbReference type="OrthoDB" id="5582146at2759"/>
<reference evidence="1" key="3">
    <citation type="submission" date="2016-07" db="EMBL/GenBank/DDBJ databases">
        <title>Evolution of pathogenesis and genome organization in the Tremellales.</title>
        <authorList>
            <person name="Cuomo C."/>
            <person name="Litvintseva A."/>
            <person name="Heitman J."/>
            <person name="Chen Y."/>
            <person name="Sun S."/>
            <person name="Springer D."/>
            <person name="Dromer F."/>
            <person name="Young S."/>
            <person name="Zeng Q."/>
            <person name="Chapman S."/>
            <person name="Gujja S."/>
            <person name="Saif S."/>
            <person name="Birren B."/>
        </authorList>
    </citation>
    <scope>NUCLEOTIDE SEQUENCE</scope>
    <source>
        <strain evidence="1">CBS 10737</strain>
    </source>
</reference>
<accession>A0A1B9I059</accession>